<keyword evidence="2" id="KW-1185">Reference proteome</keyword>
<dbReference type="EnsemblMetazoa" id="GMOY003066-RA">
    <property type="protein sequence ID" value="GMOY003066-PA"/>
    <property type="gene ID" value="GMOY003066"/>
</dbReference>
<protein>
    <submittedName>
        <fullName evidence="1">Uncharacterized protein</fullName>
    </submittedName>
</protein>
<proteinExistence type="predicted"/>
<sequence>MQILNNHWMYLMHIALTHHQIIWVCTNNNNNHSNNERTCIFLWTLERRMVAQLNERGWLSTSVNIGT</sequence>
<dbReference type="VEuPathDB" id="VectorBase:GMOY003066"/>
<dbReference type="EMBL" id="CCAG010010924">
    <property type="status" value="NOT_ANNOTATED_CDS"/>
    <property type="molecule type" value="Genomic_DNA"/>
</dbReference>
<reference evidence="1" key="1">
    <citation type="submission" date="2020-05" db="UniProtKB">
        <authorList>
            <consortium name="EnsemblMetazoa"/>
        </authorList>
    </citation>
    <scope>IDENTIFICATION</scope>
    <source>
        <strain evidence="1">Yale</strain>
    </source>
</reference>
<dbReference type="AlphaFoldDB" id="A0A1B0FH36"/>
<dbReference type="Proteomes" id="UP000092444">
    <property type="component" value="Unassembled WGS sequence"/>
</dbReference>
<evidence type="ECO:0000313" key="2">
    <source>
        <dbReference type="Proteomes" id="UP000092444"/>
    </source>
</evidence>
<accession>A0A1B0FH36</accession>
<name>A0A1B0FH36_GLOMM</name>
<evidence type="ECO:0000313" key="1">
    <source>
        <dbReference type="EnsemblMetazoa" id="GMOY003066-PA"/>
    </source>
</evidence>
<organism evidence="1 2">
    <name type="scientific">Glossina morsitans morsitans</name>
    <name type="common">Savannah tsetse fly</name>
    <dbReference type="NCBI Taxonomy" id="37546"/>
    <lineage>
        <taxon>Eukaryota</taxon>
        <taxon>Metazoa</taxon>
        <taxon>Ecdysozoa</taxon>
        <taxon>Arthropoda</taxon>
        <taxon>Hexapoda</taxon>
        <taxon>Insecta</taxon>
        <taxon>Pterygota</taxon>
        <taxon>Neoptera</taxon>
        <taxon>Endopterygota</taxon>
        <taxon>Diptera</taxon>
        <taxon>Brachycera</taxon>
        <taxon>Muscomorpha</taxon>
        <taxon>Hippoboscoidea</taxon>
        <taxon>Glossinidae</taxon>
        <taxon>Glossina</taxon>
    </lineage>
</organism>